<dbReference type="AlphaFoldDB" id="A0A2M4CAS6"/>
<dbReference type="EMBL" id="GGFJ01013273">
    <property type="protein sequence ID" value="MBW62414.1"/>
    <property type="molecule type" value="Transcribed_RNA"/>
</dbReference>
<name>A0A2M4CAS6_9DIPT</name>
<protein>
    <submittedName>
        <fullName evidence="1">Putative secreted protein</fullName>
    </submittedName>
</protein>
<organism evidence="1">
    <name type="scientific">Anopheles marajoara</name>
    <dbReference type="NCBI Taxonomy" id="58244"/>
    <lineage>
        <taxon>Eukaryota</taxon>
        <taxon>Metazoa</taxon>
        <taxon>Ecdysozoa</taxon>
        <taxon>Arthropoda</taxon>
        <taxon>Hexapoda</taxon>
        <taxon>Insecta</taxon>
        <taxon>Pterygota</taxon>
        <taxon>Neoptera</taxon>
        <taxon>Endopterygota</taxon>
        <taxon>Diptera</taxon>
        <taxon>Nematocera</taxon>
        <taxon>Culicoidea</taxon>
        <taxon>Culicidae</taxon>
        <taxon>Anophelinae</taxon>
        <taxon>Anopheles</taxon>
    </lineage>
</organism>
<reference evidence="1" key="1">
    <citation type="submission" date="2018-01" db="EMBL/GenBank/DDBJ databases">
        <title>An insight into the sialome of Amazonian anophelines.</title>
        <authorList>
            <person name="Ribeiro J.M."/>
            <person name="Scarpassa V."/>
            <person name="Calvo E."/>
        </authorList>
    </citation>
    <scope>NUCLEOTIDE SEQUENCE</scope>
    <source>
        <tissue evidence="1">Salivary glands</tissue>
    </source>
</reference>
<evidence type="ECO:0000313" key="1">
    <source>
        <dbReference type="EMBL" id="MBW62414.1"/>
    </source>
</evidence>
<accession>A0A2M4CAS6</accession>
<proteinExistence type="predicted"/>
<sequence>MLLSYFRVDLTLLFVFYRNSIGSTLFHFYHPNSSPLRVIPRAGEGTLQISDCSSVALVVRIGKHLGAISEQSILIGRMIESNKW</sequence>